<evidence type="ECO:0000313" key="2">
    <source>
        <dbReference type="Proteomes" id="UP000054821"/>
    </source>
</evidence>
<protein>
    <submittedName>
        <fullName evidence="1">Uncharacterized protein</fullName>
    </submittedName>
</protein>
<organism evidence="1 2">
    <name type="scientific">Trichoderma gamsii</name>
    <dbReference type="NCBI Taxonomy" id="398673"/>
    <lineage>
        <taxon>Eukaryota</taxon>
        <taxon>Fungi</taxon>
        <taxon>Dikarya</taxon>
        <taxon>Ascomycota</taxon>
        <taxon>Pezizomycotina</taxon>
        <taxon>Sordariomycetes</taxon>
        <taxon>Hypocreomycetidae</taxon>
        <taxon>Hypocreales</taxon>
        <taxon>Hypocreaceae</taxon>
        <taxon>Trichoderma</taxon>
    </lineage>
</organism>
<sequence length="208" mass="23182">MHATQQARRLPPEIQMPASSALEQRCFDVSKKVEAGSGPRPRSIFSSLCDMTDDLSEHDTTRHCLSDLKRRIGVRDVDAECPSSCKNKWHPFAESVVQILRQDPLPHCLVKRGTYDCKNALRDTTAATQGRRYIAVATGPQRGPPVARSIESEESMGRRIAFEAEKKTEPFKSHQDAAIATQLRHASRREACPGWVEALMGILQHAVP</sequence>
<dbReference type="GeneID" id="29982677"/>
<dbReference type="EMBL" id="JPDN02000020">
    <property type="protein sequence ID" value="PON25073.1"/>
    <property type="molecule type" value="Genomic_DNA"/>
</dbReference>
<dbReference type="Proteomes" id="UP000054821">
    <property type="component" value="Unassembled WGS sequence"/>
</dbReference>
<evidence type="ECO:0000313" key="1">
    <source>
        <dbReference type="EMBL" id="PON25073.1"/>
    </source>
</evidence>
<accession>A0A2P4ZL98</accession>
<proteinExistence type="predicted"/>
<dbReference type="AlphaFoldDB" id="A0A2P4ZL98"/>
<comment type="caution">
    <text evidence="1">The sequence shown here is derived from an EMBL/GenBank/DDBJ whole genome shotgun (WGS) entry which is preliminary data.</text>
</comment>
<gene>
    <name evidence="1" type="ORF">TGAM01_v206155</name>
</gene>
<keyword evidence="2" id="KW-1185">Reference proteome</keyword>
<dbReference type="RefSeq" id="XP_018664101.1">
    <property type="nucleotide sequence ID" value="XM_018802594.1"/>
</dbReference>
<name>A0A2P4ZL98_9HYPO</name>
<reference evidence="1 2" key="1">
    <citation type="journal article" date="2016" name="Genome Announc.">
        <title>Draft Whole-Genome Sequence of Trichoderma gamsii T6085, a Promising Biocontrol Agent of Fusarium Head Blight on Wheat.</title>
        <authorList>
            <person name="Baroncelli R."/>
            <person name="Zapparata A."/>
            <person name="Piaggeschi G."/>
            <person name="Sarrocco S."/>
            <person name="Vannacci G."/>
        </authorList>
    </citation>
    <scope>NUCLEOTIDE SEQUENCE [LARGE SCALE GENOMIC DNA]</scope>
    <source>
        <strain evidence="1 2">T6085</strain>
    </source>
</reference>